<evidence type="ECO:0000313" key="1">
    <source>
        <dbReference type="EMBL" id="KAI3703378.1"/>
    </source>
</evidence>
<accession>A0ACB9A0F8</accession>
<proteinExistence type="predicted"/>
<sequence length="578" mass="63234">MNGHFRLVNITCHDGSNYGSPLAIKMGTAKVNVSGLSTSLDIDLKDMKGINFPFNDFNGVLNKTQILEMPKIFGTKKATKRTSISCIKSYISIKNKQIMPDYTQINLIIPMVIEEMKMITTIGFPLFTMGLVSYLKNMISVACMGRLGKLELAGGALAIGFTNITGYSVLSGLAMGMEPLCSQAFGSRNLHMVNLSLQRTIFMLLFASLPIGILWVNLEPIMLKLHQDPEITHIASLYCKYAAPDLIVYCLLNPLRIFLRTNGKTWPLMWCSLLSTLLHFPVTNMLAFTLNLGLQGVALSTIITNLSTSVFILGYMFFTHTHKSEPMSEPESPGEGWGVLVRLAFSSCLAVCSEWWWYELMTLLAGYLHKPYIALATSAIVIQTTSLMYTLPSALSMSISTRVGNKLGAGEPGRAHLATLVAIGLALLTSVFGLLGITFGREAWGKVFTNDNEVLELTMAALPIIGICELANCPQTTCSGVLRGSARLSIGARINLCSFYLVGTPVAILSAFVWKLGFLGLCYGLLAAQVACLLSTLTVIYRTDWEKEASDARQLVGRSSECTYEDQIMECEQGIGFI</sequence>
<protein>
    <submittedName>
        <fullName evidence="1">Uncharacterized protein</fullName>
    </submittedName>
</protein>
<name>A0ACB9A0F8_9ASTR</name>
<comment type="caution">
    <text evidence="1">The sequence shown here is derived from an EMBL/GenBank/DDBJ whole genome shotgun (WGS) entry which is preliminary data.</text>
</comment>
<keyword evidence="2" id="KW-1185">Reference proteome</keyword>
<organism evidence="1 2">
    <name type="scientific">Smallanthus sonchifolius</name>
    <dbReference type="NCBI Taxonomy" id="185202"/>
    <lineage>
        <taxon>Eukaryota</taxon>
        <taxon>Viridiplantae</taxon>
        <taxon>Streptophyta</taxon>
        <taxon>Embryophyta</taxon>
        <taxon>Tracheophyta</taxon>
        <taxon>Spermatophyta</taxon>
        <taxon>Magnoliopsida</taxon>
        <taxon>eudicotyledons</taxon>
        <taxon>Gunneridae</taxon>
        <taxon>Pentapetalae</taxon>
        <taxon>asterids</taxon>
        <taxon>campanulids</taxon>
        <taxon>Asterales</taxon>
        <taxon>Asteraceae</taxon>
        <taxon>Asteroideae</taxon>
        <taxon>Heliantheae alliance</taxon>
        <taxon>Millerieae</taxon>
        <taxon>Smallanthus</taxon>
    </lineage>
</organism>
<evidence type="ECO:0000313" key="2">
    <source>
        <dbReference type="Proteomes" id="UP001056120"/>
    </source>
</evidence>
<dbReference type="Proteomes" id="UP001056120">
    <property type="component" value="Linkage Group LG25"/>
</dbReference>
<reference evidence="2" key="1">
    <citation type="journal article" date="2022" name="Mol. Ecol. Resour.">
        <title>The genomes of chicory, endive, great burdock and yacon provide insights into Asteraceae palaeo-polyploidization history and plant inulin production.</title>
        <authorList>
            <person name="Fan W."/>
            <person name="Wang S."/>
            <person name="Wang H."/>
            <person name="Wang A."/>
            <person name="Jiang F."/>
            <person name="Liu H."/>
            <person name="Zhao H."/>
            <person name="Xu D."/>
            <person name="Zhang Y."/>
        </authorList>
    </citation>
    <scope>NUCLEOTIDE SEQUENCE [LARGE SCALE GENOMIC DNA]</scope>
    <source>
        <strain evidence="2">cv. Yunnan</strain>
    </source>
</reference>
<reference evidence="1 2" key="2">
    <citation type="journal article" date="2022" name="Mol. Ecol. Resour.">
        <title>The genomes of chicory, endive, great burdock and yacon provide insights into Asteraceae paleo-polyploidization history and plant inulin production.</title>
        <authorList>
            <person name="Fan W."/>
            <person name="Wang S."/>
            <person name="Wang H."/>
            <person name="Wang A."/>
            <person name="Jiang F."/>
            <person name="Liu H."/>
            <person name="Zhao H."/>
            <person name="Xu D."/>
            <person name="Zhang Y."/>
        </authorList>
    </citation>
    <scope>NUCLEOTIDE SEQUENCE [LARGE SCALE GENOMIC DNA]</scope>
    <source>
        <strain evidence="2">cv. Yunnan</strain>
        <tissue evidence="1">Leaves</tissue>
    </source>
</reference>
<gene>
    <name evidence="1" type="ORF">L1987_73408</name>
</gene>
<dbReference type="EMBL" id="CM042042">
    <property type="protein sequence ID" value="KAI3703378.1"/>
    <property type="molecule type" value="Genomic_DNA"/>
</dbReference>